<dbReference type="PANTHER" id="PTHR24058">
    <property type="entry name" value="DUAL SPECIFICITY PROTEIN KINASE"/>
    <property type="match status" value="1"/>
</dbReference>
<keyword evidence="7" id="KW-0175">Coiled coil</keyword>
<feature type="compositionally biased region" description="Basic and acidic residues" evidence="8">
    <location>
        <begin position="328"/>
        <end position="343"/>
    </location>
</feature>
<dbReference type="Gene3D" id="3.30.200.20">
    <property type="entry name" value="Phosphorylase Kinase, domain 1"/>
    <property type="match status" value="1"/>
</dbReference>
<evidence type="ECO:0000259" key="9">
    <source>
        <dbReference type="PROSITE" id="PS50011"/>
    </source>
</evidence>
<evidence type="ECO:0000256" key="4">
    <source>
        <dbReference type="ARBA" id="ARBA00022777"/>
    </source>
</evidence>
<keyword evidence="3 6" id="KW-0547">Nucleotide-binding</keyword>
<dbReference type="PROSITE" id="PS50011">
    <property type="entry name" value="PROTEIN_KINASE_DOM"/>
    <property type="match status" value="1"/>
</dbReference>
<feature type="region of interest" description="Disordered" evidence="8">
    <location>
        <begin position="1"/>
        <end position="210"/>
    </location>
</feature>
<keyword evidence="4" id="KW-0418">Kinase</keyword>
<dbReference type="InterPro" id="IPR011009">
    <property type="entry name" value="Kinase-like_dom_sf"/>
</dbReference>
<dbReference type="PROSITE" id="PS00107">
    <property type="entry name" value="PROTEIN_KINASE_ATP"/>
    <property type="match status" value="1"/>
</dbReference>
<feature type="compositionally biased region" description="Basic and acidic residues" evidence="8">
    <location>
        <begin position="95"/>
        <end position="109"/>
    </location>
</feature>
<feature type="coiled-coil region" evidence="7">
    <location>
        <begin position="382"/>
        <end position="412"/>
    </location>
</feature>
<feature type="compositionally biased region" description="Acidic residues" evidence="8">
    <location>
        <begin position="733"/>
        <end position="742"/>
    </location>
</feature>
<keyword evidence="11" id="KW-1185">Reference proteome</keyword>
<feature type="compositionally biased region" description="Basic and acidic residues" evidence="8">
    <location>
        <begin position="118"/>
        <end position="127"/>
    </location>
</feature>
<sequence length="1052" mass="116712">MTTPLASSSSRGRGRGRGNTLPAWTTHHGSGHDDGVGGGVDGAAAPSSSSDGEPSTSTSDHRRPENSRDDRRRPRRVDDDDKDRISSSSGYDQRGYGRDQREWDTRDRVGGGGGYDYDAERNYRRDQSSSYSYHHHHRDRDRRDDRDRIMPPDIRSRNAATATDHRGQHGLGYDERRGGRGDGEREISWERDRAPGGTGIGRGRGWGRGRNEMNFVRGRSEEVVYDGDRDERFRDGDRGGVYDRDHDGDAADDTISGIGMGRGRGRGRGANINAPAWMTAGSTTGPVGVGLASSNINIDTDGNLGKGNNNDSMEMLLAQARQVQQEITKQENSSRRDGLHNDNHNNTSKSASTTSDAGNVENSKSGEEKEAAERLLQQRQFEQAQEAARKAAEDELRRLEQLREEEEQRQLRALVGDNSDDENKIDAWMDITSDNNNNNIKHKHGSDEENDDNLLFEFETEEEREERLARKRREERRKKLKSMQVVEQTVDANVVDAVVVVDQPRNVAGVIHSELNHGKGHNDDVDRNADAIENIQTDSSQDIQSTAANDGSTSNDSFDMFASDNATPVPTQTSAKINGMTAATTKNNTTNTNAQECDDAEGYYRATIGEIITLRKKSGEDAASAAAARDDESDRIARFRVLGIVGKGVFSSVIKCVEETTNSSGDANNNAGRVIAMKIIRNNEVMAKAAAKEMRILRILCHQPTKSKSKNKPPKAESNGENGEADNNNNNPEADDEDDDGEERARENHHIVRLLDVDPNIASAKFKDPYSSSVYAAPPPEFRSHCVFLFEFLPYNLREVLSKFGKNVGINLTAVRSYARQLLCALAHLERHRVVHADLKPDNILVSANFSTVKLADFGSAFFETDHDNDPTPYLVSRFYRPPEVILGLEYDRMVDLWSLAVTLGELFTGSVLFPGDTNNDMLVRFMDAMGPLSHKMAKRHALSYTRMGLQPHFEVGITGGTYQLRKQDVDRVTGQPVCRLVNVLSAKADARLAQVLLRASKGGGAAERVDVLTFADFLNRCLALDPARRLSVRDALRHDFFKKKKRDEAKT</sequence>
<dbReference type="GO" id="GO:0005524">
    <property type="term" value="F:ATP binding"/>
    <property type="evidence" value="ECO:0007669"/>
    <property type="project" value="UniProtKB-UniRule"/>
</dbReference>
<dbReference type="InterPro" id="IPR050494">
    <property type="entry name" value="Ser_Thr_dual-spec_kinase"/>
</dbReference>
<evidence type="ECO:0000256" key="1">
    <source>
        <dbReference type="ARBA" id="ARBA00022527"/>
    </source>
</evidence>
<feature type="compositionally biased region" description="Basic and acidic residues" evidence="8">
    <location>
        <begin position="59"/>
        <end position="85"/>
    </location>
</feature>
<evidence type="ECO:0000256" key="6">
    <source>
        <dbReference type="PROSITE-ProRule" id="PRU10141"/>
    </source>
</evidence>
<evidence type="ECO:0000256" key="2">
    <source>
        <dbReference type="ARBA" id="ARBA00022679"/>
    </source>
</evidence>
<feature type="compositionally biased region" description="Basic and acidic residues" evidence="8">
    <location>
        <begin position="163"/>
        <end position="194"/>
    </location>
</feature>
<feature type="domain" description="Protein kinase" evidence="9">
    <location>
        <begin position="639"/>
        <end position="1042"/>
    </location>
</feature>
<dbReference type="Pfam" id="PF00069">
    <property type="entry name" value="Pkinase"/>
    <property type="match status" value="1"/>
</dbReference>
<dbReference type="InterPro" id="IPR000719">
    <property type="entry name" value="Prot_kinase_dom"/>
</dbReference>
<evidence type="ECO:0000313" key="11">
    <source>
        <dbReference type="Proteomes" id="UP001530293"/>
    </source>
</evidence>
<feature type="compositionally biased region" description="Low complexity" evidence="8">
    <location>
        <begin position="716"/>
        <end position="732"/>
    </location>
</feature>
<feature type="compositionally biased region" description="Low complexity" evidence="8">
    <location>
        <begin position="42"/>
        <end position="58"/>
    </location>
</feature>
<feature type="compositionally biased region" description="Polar residues" evidence="8">
    <location>
        <begin position="344"/>
        <end position="363"/>
    </location>
</feature>
<dbReference type="Gene3D" id="1.10.510.10">
    <property type="entry name" value="Transferase(Phosphotransferase) domain 1"/>
    <property type="match status" value="1"/>
</dbReference>
<feature type="compositionally biased region" description="Basic and acidic residues" evidence="8">
    <location>
        <begin position="236"/>
        <end position="249"/>
    </location>
</feature>
<evidence type="ECO:0000256" key="3">
    <source>
        <dbReference type="ARBA" id="ARBA00022741"/>
    </source>
</evidence>
<keyword evidence="1" id="KW-0723">Serine/threonine-protein kinase</keyword>
<gene>
    <name evidence="10" type="ORF">ACHAWU_007145</name>
</gene>
<dbReference type="SMART" id="SM00220">
    <property type="entry name" value="S_TKc"/>
    <property type="match status" value="1"/>
</dbReference>
<evidence type="ECO:0000256" key="5">
    <source>
        <dbReference type="ARBA" id="ARBA00022840"/>
    </source>
</evidence>
<feature type="region of interest" description="Disordered" evidence="8">
    <location>
        <begin position="322"/>
        <end position="374"/>
    </location>
</feature>
<evidence type="ECO:0000313" key="10">
    <source>
        <dbReference type="EMBL" id="KAL3756194.1"/>
    </source>
</evidence>
<feature type="compositionally biased region" description="Gly residues" evidence="8">
    <location>
        <begin position="196"/>
        <end position="208"/>
    </location>
</feature>
<evidence type="ECO:0000256" key="8">
    <source>
        <dbReference type="SAM" id="MobiDB-lite"/>
    </source>
</evidence>
<feature type="compositionally biased region" description="Basic and acidic residues" evidence="8">
    <location>
        <begin position="141"/>
        <end position="156"/>
    </location>
</feature>
<reference evidence="10 11" key="1">
    <citation type="submission" date="2024-10" db="EMBL/GenBank/DDBJ databases">
        <title>Updated reference genomes for cyclostephanoid diatoms.</title>
        <authorList>
            <person name="Roberts W.R."/>
            <person name="Alverson A.J."/>
        </authorList>
    </citation>
    <scope>NUCLEOTIDE SEQUENCE [LARGE SCALE GENOMIC DNA]</scope>
    <source>
        <strain evidence="10 11">AJA232-27</strain>
    </source>
</reference>
<dbReference type="AlphaFoldDB" id="A0ABD3M0D3"/>
<organism evidence="10 11">
    <name type="scientific">Discostella pseudostelligera</name>
    <dbReference type="NCBI Taxonomy" id="259834"/>
    <lineage>
        <taxon>Eukaryota</taxon>
        <taxon>Sar</taxon>
        <taxon>Stramenopiles</taxon>
        <taxon>Ochrophyta</taxon>
        <taxon>Bacillariophyta</taxon>
        <taxon>Coscinodiscophyceae</taxon>
        <taxon>Thalassiosirophycidae</taxon>
        <taxon>Stephanodiscales</taxon>
        <taxon>Stephanodiscaceae</taxon>
        <taxon>Discostella</taxon>
    </lineage>
</organism>
<dbReference type="InterPro" id="IPR008271">
    <property type="entry name" value="Ser/Thr_kinase_AS"/>
</dbReference>
<feature type="region of interest" description="Disordered" evidence="8">
    <location>
        <begin position="702"/>
        <end position="745"/>
    </location>
</feature>
<dbReference type="EMBL" id="JALLBG020000312">
    <property type="protein sequence ID" value="KAL3756194.1"/>
    <property type="molecule type" value="Genomic_DNA"/>
</dbReference>
<feature type="region of interest" description="Disordered" evidence="8">
    <location>
        <begin position="236"/>
        <end position="264"/>
    </location>
</feature>
<dbReference type="GO" id="GO:0004674">
    <property type="term" value="F:protein serine/threonine kinase activity"/>
    <property type="evidence" value="ECO:0007669"/>
    <property type="project" value="UniProtKB-KW"/>
</dbReference>
<dbReference type="InterPro" id="IPR017441">
    <property type="entry name" value="Protein_kinase_ATP_BS"/>
</dbReference>
<dbReference type="Proteomes" id="UP001530293">
    <property type="component" value="Unassembled WGS sequence"/>
</dbReference>
<feature type="binding site" evidence="6">
    <location>
        <position position="678"/>
    </location>
    <ligand>
        <name>ATP</name>
        <dbReference type="ChEBI" id="CHEBI:30616"/>
    </ligand>
</feature>
<proteinExistence type="predicted"/>
<keyword evidence="2" id="KW-0808">Transferase</keyword>
<feature type="compositionally biased region" description="Basic and acidic residues" evidence="8">
    <location>
        <begin position="364"/>
        <end position="373"/>
    </location>
</feature>
<dbReference type="PANTHER" id="PTHR24058:SF103">
    <property type="entry name" value="SERINE_THREONINE-PROTEIN KINASE PRP4 HOMOLOG"/>
    <property type="match status" value="1"/>
</dbReference>
<accession>A0ABD3M0D3</accession>
<dbReference type="PROSITE" id="PS00108">
    <property type="entry name" value="PROTEIN_KINASE_ST"/>
    <property type="match status" value="1"/>
</dbReference>
<keyword evidence="5 6" id="KW-0067">ATP-binding</keyword>
<evidence type="ECO:0000256" key="7">
    <source>
        <dbReference type="SAM" id="Coils"/>
    </source>
</evidence>
<protein>
    <recommendedName>
        <fullName evidence="9">Protein kinase domain-containing protein</fullName>
    </recommendedName>
</protein>
<comment type="caution">
    <text evidence="10">The sequence shown here is derived from an EMBL/GenBank/DDBJ whole genome shotgun (WGS) entry which is preliminary data.</text>
</comment>
<name>A0ABD3M0D3_9STRA</name>
<dbReference type="SUPFAM" id="SSF56112">
    <property type="entry name" value="Protein kinase-like (PK-like)"/>
    <property type="match status" value="1"/>
</dbReference>